<evidence type="ECO:0000313" key="2">
    <source>
        <dbReference type="EMBL" id="KAH7130421.1"/>
    </source>
</evidence>
<feature type="signal peptide" evidence="1">
    <location>
        <begin position="1"/>
        <end position="16"/>
    </location>
</feature>
<gene>
    <name evidence="2" type="ORF">B0J11DRAFT_251600</name>
</gene>
<dbReference type="OrthoDB" id="3775341at2759"/>
<dbReference type="EMBL" id="JAGMWT010000004">
    <property type="protein sequence ID" value="KAH7130421.1"/>
    <property type="molecule type" value="Genomic_DNA"/>
</dbReference>
<dbReference type="AlphaFoldDB" id="A0A9P9E5Q2"/>
<evidence type="ECO:0000313" key="3">
    <source>
        <dbReference type="Proteomes" id="UP000700596"/>
    </source>
</evidence>
<evidence type="ECO:0000256" key="1">
    <source>
        <dbReference type="SAM" id="SignalP"/>
    </source>
</evidence>
<keyword evidence="1" id="KW-0732">Signal</keyword>
<reference evidence="2" key="1">
    <citation type="journal article" date="2021" name="Nat. Commun.">
        <title>Genetic determinants of endophytism in the Arabidopsis root mycobiome.</title>
        <authorList>
            <person name="Mesny F."/>
            <person name="Miyauchi S."/>
            <person name="Thiergart T."/>
            <person name="Pickel B."/>
            <person name="Atanasova L."/>
            <person name="Karlsson M."/>
            <person name="Huettel B."/>
            <person name="Barry K.W."/>
            <person name="Haridas S."/>
            <person name="Chen C."/>
            <person name="Bauer D."/>
            <person name="Andreopoulos W."/>
            <person name="Pangilinan J."/>
            <person name="LaButti K."/>
            <person name="Riley R."/>
            <person name="Lipzen A."/>
            <person name="Clum A."/>
            <person name="Drula E."/>
            <person name="Henrissat B."/>
            <person name="Kohler A."/>
            <person name="Grigoriev I.V."/>
            <person name="Martin F.M."/>
            <person name="Hacquard S."/>
        </authorList>
    </citation>
    <scope>NUCLEOTIDE SEQUENCE</scope>
    <source>
        <strain evidence="2">MPI-CAGE-CH-0243</strain>
    </source>
</reference>
<proteinExistence type="predicted"/>
<organism evidence="2 3">
    <name type="scientific">Dendryphion nanum</name>
    <dbReference type="NCBI Taxonomy" id="256645"/>
    <lineage>
        <taxon>Eukaryota</taxon>
        <taxon>Fungi</taxon>
        <taxon>Dikarya</taxon>
        <taxon>Ascomycota</taxon>
        <taxon>Pezizomycotina</taxon>
        <taxon>Dothideomycetes</taxon>
        <taxon>Pleosporomycetidae</taxon>
        <taxon>Pleosporales</taxon>
        <taxon>Torulaceae</taxon>
        <taxon>Dendryphion</taxon>
    </lineage>
</organism>
<keyword evidence="3" id="KW-1185">Reference proteome</keyword>
<protein>
    <submittedName>
        <fullName evidence="2">Uncharacterized protein</fullName>
    </submittedName>
</protein>
<dbReference type="Proteomes" id="UP000700596">
    <property type="component" value="Unassembled WGS sequence"/>
</dbReference>
<name>A0A9P9E5Q2_9PLEO</name>
<accession>A0A9P9E5Q2</accession>
<sequence>MYFAVVLLGLSALTAAIPNQPFNPTSVAPLPIPTYSPPYPETCPASTPIKVIKTITTTEYQERHCPSFYTQVDTPAPWSSCSFNTKTCTRLACLALRTISQPCITDACCTRTATDTSFANCPRSCPTGCATSWTIVTKSCSTPRSYPAVTAG</sequence>
<comment type="caution">
    <text evidence="2">The sequence shown here is derived from an EMBL/GenBank/DDBJ whole genome shotgun (WGS) entry which is preliminary data.</text>
</comment>
<feature type="chain" id="PRO_5040449822" evidence="1">
    <location>
        <begin position="17"/>
        <end position="152"/>
    </location>
</feature>